<dbReference type="HOGENOM" id="CLU_2733317_0_0_3"/>
<dbReference type="AlphaFoldDB" id="K9X5K4"/>
<accession>K9X5K4</accession>
<sequence>MSGLLICLFFNFELFITTLGKSLDLSEYRKIIERHSRDACSTFLIMCLDDKIIERHSRDACSTFLIMCLDD</sequence>
<proteinExistence type="predicted"/>
<dbReference type="Proteomes" id="UP000010475">
    <property type="component" value="Chromosome"/>
</dbReference>
<evidence type="ECO:0000313" key="2">
    <source>
        <dbReference type="Proteomes" id="UP000010475"/>
    </source>
</evidence>
<name>K9X5K4_9NOST</name>
<dbReference type="KEGG" id="csg:Cylst_5331"/>
<organism evidence="1 2">
    <name type="scientific">Cylindrospermum stagnale PCC 7417</name>
    <dbReference type="NCBI Taxonomy" id="56107"/>
    <lineage>
        <taxon>Bacteria</taxon>
        <taxon>Bacillati</taxon>
        <taxon>Cyanobacteriota</taxon>
        <taxon>Cyanophyceae</taxon>
        <taxon>Nostocales</taxon>
        <taxon>Nostocaceae</taxon>
        <taxon>Cylindrospermum</taxon>
    </lineage>
</organism>
<evidence type="ECO:0000313" key="1">
    <source>
        <dbReference type="EMBL" id="AFZ27356.1"/>
    </source>
</evidence>
<protein>
    <submittedName>
        <fullName evidence="1">Uncharacterized protein</fullName>
    </submittedName>
</protein>
<gene>
    <name evidence="1" type="ORF">Cylst_5331</name>
</gene>
<keyword evidence="2" id="KW-1185">Reference proteome</keyword>
<dbReference type="EMBL" id="CP003642">
    <property type="protein sequence ID" value="AFZ27356.1"/>
    <property type="molecule type" value="Genomic_DNA"/>
</dbReference>
<reference evidence="1 2" key="1">
    <citation type="submission" date="2012-06" db="EMBL/GenBank/DDBJ databases">
        <title>Finished chromosome of genome of Cylindrospermum stagnale PCC 7417.</title>
        <authorList>
            <consortium name="US DOE Joint Genome Institute"/>
            <person name="Gugger M."/>
            <person name="Coursin T."/>
            <person name="Rippka R."/>
            <person name="Tandeau De Marsac N."/>
            <person name="Huntemann M."/>
            <person name="Wei C.-L."/>
            <person name="Han J."/>
            <person name="Detter J.C."/>
            <person name="Han C."/>
            <person name="Tapia R."/>
            <person name="Chen A."/>
            <person name="Kyrpides N."/>
            <person name="Mavromatis K."/>
            <person name="Markowitz V."/>
            <person name="Szeto E."/>
            <person name="Ivanova N."/>
            <person name="Pagani I."/>
            <person name="Pati A."/>
            <person name="Goodwin L."/>
            <person name="Nordberg H.P."/>
            <person name="Cantor M.N."/>
            <person name="Hua S.X."/>
            <person name="Woyke T."/>
            <person name="Kerfeld C.A."/>
        </authorList>
    </citation>
    <scope>NUCLEOTIDE SEQUENCE [LARGE SCALE GENOMIC DNA]</scope>
    <source>
        <strain evidence="1 2">PCC 7417</strain>
    </source>
</reference>
<dbReference type="STRING" id="56107.Cylst_5331"/>